<accession>A0A1T4MNT8</accession>
<sequence>MEETFEQFAEKMVNEINHPVTVICNADAYMSKYLKGKPNWNRVKQGILYKKGIIIHCFYPQVYSILKFKPNE</sequence>
<gene>
    <name evidence="1" type="ORF">SAMN02745114_01312</name>
</gene>
<evidence type="ECO:0000313" key="2">
    <source>
        <dbReference type="Proteomes" id="UP000190657"/>
    </source>
</evidence>
<organism evidence="1 2">
    <name type="scientific">Eubacterium coprostanoligenes</name>
    <dbReference type="NCBI Taxonomy" id="290054"/>
    <lineage>
        <taxon>Bacteria</taxon>
        <taxon>Bacillati</taxon>
        <taxon>Bacillota</taxon>
        <taxon>Clostridia</taxon>
        <taxon>Eubacteriales</taxon>
        <taxon>Eubacteriaceae</taxon>
        <taxon>Eubacterium</taxon>
    </lineage>
</organism>
<dbReference type="EMBL" id="FUWW01000014">
    <property type="protein sequence ID" value="SJZ68486.1"/>
    <property type="molecule type" value="Genomic_DNA"/>
</dbReference>
<protein>
    <submittedName>
        <fullName evidence="1">Uncharacterized protein</fullName>
    </submittedName>
</protein>
<dbReference type="AlphaFoldDB" id="A0A1T4MNT8"/>
<dbReference type="RefSeq" id="WP_078768780.1">
    <property type="nucleotide sequence ID" value="NZ_FUWW01000014.1"/>
</dbReference>
<name>A0A1T4MNT8_9FIRM</name>
<evidence type="ECO:0000313" key="1">
    <source>
        <dbReference type="EMBL" id="SJZ68486.1"/>
    </source>
</evidence>
<dbReference type="STRING" id="290054.SAMN02745114_01312"/>
<keyword evidence="2" id="KW-1185">Reference proteome</keyword>
<reference evidence="1 2" key="1">
    <citation type="submission" date="2017-02" db="EMBL/GenBank/DDBJ databases">
        <authorList>
            <person name="Peterson S.W."/>
        </authorList>
    </citation>
    <scope>NUCLEOTIDE SEQUENCE [LARGE SCALE GENOMIC DNA]</scope>
    <source>
        <strain evidence="1 2">ATCC 51222</strain>
    </source>
</reference>
<proteinExistence type="predicted"/>
<dbReference type="Proteomes" id="UP000190657">
    <property type="component" value="Unassembled WGS sequence"/>
</dbReference>